<dbReference type="Proteomes" id="UP000177725">
    <property type="component" value="Unassembled WGS sequence"/>
</dbReference>
<proteinExistence type="predicted"/>
<feature type="domain" description="Fibronectin type-III" evidence="1">
    <location>
        <begin position="10"/>
        <end position="118"/>
    </location>
</feature>
<dbReference type="Gene3D" id="1.10.1330.10">
    <property type="entry name" value="Dockerin domain"/>
    <property type="match status" value="1"/>
</dbReference>
<reference evidence="2 3" key="1">
    <citation type="journal article" date="2016" name="Nat. Commun.">
        <title>Thousands of microbial genomes shed light on interconnected biogeochemical processes in an aquifer system.</title>
        <authorList>
            <person name="Anantharaman K."/>
            <person name="Brown C.T."/>
            <person name="Hug L.A."/>
            <person name="Sharon I."/>
            <person name="Castelle C.J."/>
            <person name="Probst A.J."/>
            <person name="Thomas B.C."/>
            <person name="Singh A."/>
            <person name="Wilkins M.J."/>
            <person name="Karaoz U."/>
            <person name="Brodie E.L."/>
            <person name="Williams K.H."/>
            <person name="Hubbard S.S."/>
            <person name="Banfield J.F."/>
        </authorList>
    </citation>
    <scope>NUCLEOTIDE SEQUENCE [LARGE SCALE GENOMIC DNA]</scope>
</reference>
<sequence>MIRHKFAIITPILLFGFLFSINFVFAGSATLSWNPNAEADLNGYRIYYGTSPRTGNNPKTCVLCGYLTKVDVGKTTTYTISNLTNGQTYYFSVSAYDTSNNESVFSSEVNKLISLSADLNVPPDGHVNSVDFGILLSYWGATNKPRADLNVPQDGIVNSVDFGILMSQWTG</sequence>
<accession>A0A1G2FB71</accession>
<dbReference type="PROSITE" id="PS50853">
    <property type="entry name" value="FN3"/>
    <property type="match status" value="1"/>
</dbReference>
<dbReference type="AlphaFoldDB" id="A0A1G2FB71"/>
<protein>
    <recommendedName>
        <fullName evidence="1">Fibronectin type-III domain-containing protein</fullName>
    </recommendedName>
</protein>
<dbReference type="CDD" id="cd00063">
    <property type="entry name" value="FN3"/>
    <property type="match status" value="1"/>
</dbReference>
<dbReference type="InterPro" id="IPR036116">
    <property type="entry name" value="FN3_sf"/>
</dbReference>
<dbReference type="EMBL" id="MHMV01000003">
    <property type="protein sequence ID" value="OGZ35097.1"/>
    <property type="molecule type" value="Genomic_DNA"/>
</dbReference>
<name>A0A1G2FB71_9BACT</name>
<evidence type="ECO:0000313" key="3">
    <source>
        <dbReference type="Proteomes" id="UP000177725"/>
    </source>
</evidence>
<dbReference type="SUPFAM" id="SSF63446">
    <property type="entry name" value="Type I dockerin domain"/>
    <property type="match status" value="1"/>
</dbReference>
<dbReference type="GO" id="GO:0000272">
    <property type="term" value="P:polysaccharide catabolic process"/>
    <property type="evidence" value="ECO:0007669"/>
    <property type="project" value="InterPro"/>
</dbReference>
<dbReference type="SUPFAM" id="SSF49265">
    <property type="entry name" value="Fibronectin type III"/>
    <property type="match status" value="1"/>
</dbReference>
<dbReference type="InterPro" id="IPR036439">
    <property type="entry name" value="Dockerin_dom_sf"/>
</dbReference>
<evidence type="ECO:0000259" key="1">
    <source>
        <dbReference type="PROSITE" id="PS50853"/>
    </source>
</evidence>
<evidence type="ECO:0000313" key="2">
    <source>
        <dbReference type="EMBL" id="OGZ35097.1"/>
    </source>
</evidence>
<organism evidence="2 3">
    <name type="scientific">Candidatus Portnoybacteria bacterium RBG_13_41_18</name>
    <dbReference type="NCBI Taxonomy" id="1801991"/>
    <lineage>
        <taxon>Bacteria</taxon>
        <taxon>Candidatus Portnoyibacteriota</taxon>
    </lineage>
</organism>
<comment type="caution">
    <text evidence="2">The sequence shown here is derived from an EMBL/GenBank/DDBJ whole genome shotgun (WGS) entry which is preliminary data.</text>
</comment>
<gene>
    <name evidence="2" type="ORF">A2174_00425</name>
</gene>
<dbReference type="InterPro" id="IPR013783">
    <property type="entry name" value="Ig-like_fold"/>
</dbReference>
<dbReference type="Pfam" id="PF00041">
    <property type="entry name" value="fn3"/>
    <property type="match status" value="1"/>
</dbReference>
<dbReference type="InterPro" id="IPR003961">
    <property type="entry name" value="FN3_dom"/>
</dbReference>
<dbReference type="Gene3D" id="2.60.40.10">
    <property type="entry name" value="Immunoglobulins"/>
    <property type="match status" value="1"/>
</dbReference>
<dbReference type="SMART" id="SM00060">
    <property type="entry name" value="FN3"/>
    <property type="match status" value="1"/>
</dbReference>